<protein>
    <recommendedName>
        <fullName evidence="5">protein adenylyltransferase</fullName>
        <ecNumber evidence="5">2.7.7.108</ecNumber>
    </recommendedName>
</protein>
<keyword evidence="1" id="KW-0808">Transferase</keyword>
<dbReference type="InterPro" id="IPR003812">
    <property type="entry name" value="Fido"/>
</dbReference>
<evidence type="ECO:0000313" key="10">
    <source>
        <dbReference type="EMBL" id="MFD2674234.1"/>
    </source>
</evidence>
<evidence type="ECO:0000256" key="1">
    <source>
        <dbReference type="ARBA" id="ARBA00022679"/>
    </source>
</evidence>
<sequence length="242" mass="27985">MTTHKFSAWDDYYIPHSTVLRNKFTSPSQPYGVSDPQLLERLELGFAGTRLIELKQRPIAGNFDYAHMQAIHRYLFQDVYEWAGEPRRGPDTSMVKQGPNVLDPADPTPRTYAYYPGNDEMNRAAEARYTELANEHYLHGLDRDTFITRLAEYWGELNVIHAFREGNTRSQMVFFAQLAHEAGYELDQSRFRIVDAATQRELTRAGRPNLREAFVNARFYSQATGQNDRLARVLAAAVQRRY</sequence>
<dbReference type="RefSeq" id="WP_066057620.1">
    <property type="nucleotide sequence ID" value="NZ_JBHUNF010000001.1"/>
</dbReference>
<accession>A0ABW5RIC4</accession>
<feature type="domain" description="Fido" evidence="9">
    <location>
        <begin position="63"/>
        <end position="221"/>
    </location>
</feature>
<feature type="region of interest" description="Disordered" evidence="8">
    <location>
        <begin position="90"/>
        <end position="109"/>
    </location>
</feature>
<dbReference type="SUPFAM" id="SSF140931">
    <property type="entry name" value="Fic-like"/>
    <property type="match status" value="1"/>
</dbReference>
<evidence type="ECO:0000256" key="4">
    <source>
        <dbReference type="ARBA" id="ARBA00022840"/>
    </source>
</evidence>
<dbReference type="PANTHER" id="PTHR39560:SF1">
    <property type="entry name" value="PROTEIN ADENYLYLTRANSFERASE FIC-RELATED"/>
    <property type="match status" value="1"/>
</dbReference>
<reference evidence="11" key="1">
    <citation type="journal article" date="2019" name="Int. J. Syst. Evol. Microbiol.">
        <title>The Global Catalogue of Microorganisms (GCM) 10K type strain sequencing project: providing services to taxonomists for standard genome sequencing and annotation.</title>
        <authorList>
            <consortium name="The Broad Institute Genomics Platform"/>
            <consortium name="The Broad Institute Genome Sequencing Center for Infectious Disease"/>
            <person name="Wu L."/>
            <person name="Ma J."/>
        </authorList>
    </citation>
    <scope>NUCLEOTIDE SEQUENCE [LARGE SCALE GENOMIC DNA]</scope>
    <source>
        <strain evidence="11">TISTR 1511</strain>
    </source>
</reference>
<evidence type="ECO:0000256" key="2">
    <source>
        <dbReference type="ARBA" id="ARBA00022695"/>
    </source>
</evidence>
<evidence type="ECO:0000256" key="7">
    <source>
        <dbReference type="ARBA" id="ARBA00048696"/>
    </source>
</evidence>
<keyword evidence="2" id="KW-0548">Nucleotidyltransferase</keyword>
<dbReference type="Proteomes" id="UP001597453">
    <property type="component" value="Unassembled WGS sequence"/>
</dbReference>
<keyword evidence="11" id="KW-1185">Reference proteome</keyword>
<gene>
    <name evidence="10" type="ORF">ACFSUQ_02820</name>
</gene>
<evidence type="ECO:0000256" key="3">
    <source>
        <dbReference type="ARBA" id="ARBA00022741"/>
    </source>
</evidence>
<dbReference type="Gene3D" id="1.10.3290.10">
    <property type="entry name" value="Fido-like domain"/>
    <property type="match status" value="1"/>
</dbReference>
<comment type="catalytic activity">
    <reaction evidence="7">
        <text>L-tyrosyl-[protein] + ATP = O-(5'-adenylyl)-L-tyrosyl-[protein] + diphosphate</text>
        <dbReference type="Rhea" id="RHEA:54288"/>
        <dbReference type="Rhea" id="RHEA-COMP:10136"/>
        <dbReference type="Rhea" id="RHEA-COMP:13846"/>
        <dbReference type="ChEBI" id="CHEBI:30616"/>
        <dbReference type="ChEBI" id="CHEBI:33019"/>
        <dbReference type="ChEBI" id="CHEBI:46858"/>
        <dbReference type="ChEBI" id="CHEBI:83624"/>
        <dbReference type="EC" id="2.7.7.108"/>
    </reaction>
</comment>
<name>A0ABW5RIC4_9MICO</name>
<comment type="caution">
    <text evidence="10">The sequence shown here is derived from an EMBL/GenBank/DDBJ whole genome shotgun (WGS) entry which is preliminary data.</text>
</comment>
<keyword evidence="4" id="KW-0067">ATP-binding</keyword>
<dbReference type="EC" id="2.7.7.108" evidence="5"/>
<dbReference type="InterPro" id="IPR036597">
    <property type="entry name" value="Fido-like_dom_sf"/>
</dbReference>
<organism evidence="10 11">
    <name type="scientific">Gulosibacter bifidus</name>
    <dbReference type="NCBI Taxonomy" id="272239"/>
    <lineage>
        <taxon>Bacteria</taxon>
        <taxon>Bacillati</taxon>
        <taxon>Actinomycetota</taxon>
        <taxon>Actinomycetes</taxon>
        <taxon>Micrococcales</taxon>
        <taxon>Microbacteriaceae</taxon>
        <taxon>Gulosibacter</taxon>
    </lineage>
</organism>
<dbReference type="Pfam" id="PF02661">
    <property type="entry name" value="Fic"/>
    <property type="match status" value="1"/>
</dbReference>
<dbReference type="PANTHER" id="PTHR39560">
    <property type="entry name" value="PROTEIN ADENYLYLTRANSFERASE FIC-RELATED"/>
    <property type="match status" value="1"/>
</dbReference>
<comment type="catalytic activity">
    <reaction evidence="6">
        <text>L-threonyl-[protein] + ATP = 3-O-(5'-adenylyl)-L-threonyl-[protein] + diphosphate</text>
        <dbReference type="Rhea" id="RHEA:54292"/>
        <dbReference type="Rhea" id="RHEA-COMP:11060"/>
        <dbReference type="Rhea" id="RHEA-COMP:13847"/>
        <dbReference type="ChEBI" id="CHEBI:30013"/>
        <dbReference type="ChEBI" id="CHEBI:30616"/>
        <dbReference type="ChEBI" id="CHEBI:33019"/>
        <dbReference type="ChEBI" id="CHEBI:138113"/>
        <dbReference type="EC" id="2.7.7.108"/>
    </reaction>
</comment>
<evidence type="ECO:0000256" key="5">
    <source>
        <dbReference type="ARBA" id="ARBA00034531"/>
    </source>
</evidence>
<dbReference type="EMBL" id="JBHUNF010000001">
    <property type="protein sequence ID" value="MFD2674234.1"/>
    <property type="molecule type" value="Genomic_DNA"/>
</dbReference>
<evidence type="ECO:0000259" key="9">
    <source>
        <dbReference type="PROSITE" id="PS51459"/>
    </source>
</evidence>
<evidence type="ECO:0000313" key="11">
    <source>
        <dbReference type="Proteomes" id="UP001597453"/>
    </source>
</evidence>
<evidence type="ECO:0000256" key="6">
    <source>
        <dbReference type="ARBA" id="ARBA00047939"/>
    </source>
</evidence>
<dbReference type="PROSITE" id="PS51459">
    <property type="entry name" value="FIDO"/>
    <property type="match status" value="1"/>
</dbReference>
<evidence type="ECO:0000256" key="8">
    <source>
        <dbReference type="SAM" id="MobiDB-lite"/>
    </source>
</evidence>
<keyword evidence="3" id="KW-0547">Nucleotide-binding</keyword>
<proteinExistence type="predicted"/>